<evidence type="ECO:0000256" key="6">
    <source>
        <dbReference type="ARBA" id="ARBA00022840"/>
    </source>
</evidence>
<dbReference type="PANTHER" id="PTHR10099:SF1">
    <property type="entry name" value="PHOSPHORIBOSYLFORMYLGLYCINAMIDINE SYNTHASE"/>
    <property type="match status" value="1"/>
</dbReference>
<keyword evidence="4" id="KW-0658">Purine biosynthesis</keyword>
<evidence type="ECO:0000256" key="4">
    <source>
        <dbReference type="ARBA" id="ARBA00022755"/>
    </source>
</evidence>
<evidence type="ECO:0000256" key="7">
    <source>
        <dbReference type="ARBA" id="ARBA00022962"/>
    </source>
</evidence>
<keyword evidence="7" id="KW-0315">Glutamine amidotransferase</keyword>
<dbReference type="PANTHER" id="PTHR10099">
    <property type="entry name" value="PHOSPHORIBOSYLFORMYLGLYCINAMIDINE SYNTHASE"/>
    <property type="match status" value="1"/>
</dbReference>
<evidence type="ECO:0000313" key="9">
    <source>
        <dbReference type="EMBL" id="KKW06443.1"/>
    </source>
</evidence>
<sequence length="277" mass="30426">MNPVRNQQKLKRKRNPTISNGVKRPHVILFSGYGLNTEDETKAAFESVGATADIVHLNDVIARPNLLKKAHIIVFGGGFAYGDDTGAGKAYGNRVKAHLGGALQEFLTRDTLMLGICNGFQILTSAGILPGALISNDMPRYICRWVDLKVENDSPWLRGITSLSLPIAHGEGKYYAPPVQLALLSKASSIGVKYTKGEMYRHFDLPANPNGSLEDIAGVLGHGGRVLGLMPHPERAVRFTALPHWTLLREEYVRKGKEMPKEGPGIQLFRNAVQYFL</sequence>
<dbReference type="PROSITE" id="PS51273">
    <property type="entry name" value="GATASE_TYPE_1"/>
    <property type="match status" value="1"/>
</dbReference>
<accession>A0A0G1VIU8</accession>
<dbReference type="Pfam" id="PF13507">
    <property type="entry name" value="GATase_5"/>
    <property type="match status" value="1"/>
</dbReference>
<evidence type="ECO:0000256" key="2">
    <source>
        <dbReference type="ARBA" id="ARBA00022598"/>
    </source>
</evidence>
<evidence type="ECO:0000256" key="3">
    <source>
        <dbReference type="ARBA" id="ARBA00022741"/>
    </source>
</evidence>
<keyword evidence="2" id="KW-0436">Ligase</keyword>
<reference evidence="9 10" key="1">
    <citation type="journal article" date="2015" name="Nature">
        <title>rRNA introns, odd ribosomes, and small enigmatic genomes across a large radiation of phyla.</title>
        <authorList>
            <person name="Brown C.T."/>
            <person name="Hug L.A."/>
            <person name="Thomas B.C."/>
            <person name="Sharon I."/>
            <person name="Castelle C.J."/>
            <person name="Singh A."/>
            <person name="Wilkins M.J."/>
            <person name="Williams K.H."/>
            <person name="Banfield J.F."/>
        </authorList>
    </citation>
    <scope>NUCLEOTIDE SEQUENCE [LARGE SCALE GENOMIC DNA]</scope>
</reference>
<protein>
    <submittedName>
        <fullName evidence="9">Phosphoribosylformylglycinamidine synthase subunit I</fullName>
    </submittedName>
</protein>
<proteinExistence type="predicted"/>
<keyword evidence="3" id="KW-0547">Nucleotide-binding</keyword>
<evidence type="ECO:0000256" key="8">
    <source>
        <dbReference type="SAM" id="MobiDB-lite"/>
    </source>
</evidence>
<dbReference type="InterPro" id="IPR029062">
    <property type="entry name" value="Class_I_gatase-like"/>
</dbReference>
<dbReference type="EMBL" id="LCPV01000036">
    <property type="protein sequence ID" value="KKW06443.1"/>
    <property type="molecule type" value="Genomic_DNA"/>
</dbReference>
<comment type="caution">
    <text evidence="9">The sequence shown here is derived from an EMBL/GenBank/DDBJ whole genome shotgun (WGS) entry which is preliminary data.</text>
</comment>
<dbReference type="PIRSF" id="PIRSF001586">
    <property type="entry name" value="FGAM_synth_I"/>
    <property type="match status" value="1"/>
</dbReference>
<keyword evidence="6" id="KW-0067">ATP-binding</keyword>
<dbReference type="AlphaFoldDB" id="A0A0G1VIU8"/>
<dbReference type="GO" id="GO:0005737">
    <property type="term" value="C:cytoplasm"/>
    <property type="evidence" value="ECO:0007669"/>
    <property type="project" value="TreeGrafter"/>
</dbReference>
<keyword evidence="5" id="KW-0378">Hydrolase</keyword>
<dbReference type="SMART" id="SM01211">
    <property type="entry name" value="GATase_5"/>
    <property type="match status" value="1"/>
</dbReference>
<gene>
    <name evidence="9" type="ORF">UY39_C0036G0003</name>
</gene>
<evidence type="ECO:0000256" key="1">
    <source>
        <dbReference type="ARBA" id="ARBA00022490"/>
    </source>
</evidence>
<name>A0A0G1VIU8_9BACT</name>
<dbReference type="SUPFAM" id="SSF52317">
    <property type="entry name" value="Class I glutamine amidotransferase-like"/>
    <property type="match status" value="1"/>
</dbReference>
<evidence type="ECO:0000256" key="5">
    <source>
        <dbReference type="ARBA" id="ARBA00022801"/>
    </source>
</evidence>
<feature type="region of interest" description="Disordered" evidence="8">
    <location>
        <begin position="1"/>
        <end position="20"/>
    </location>
</feature>
<organism evidence="9 10">
    <name type="scientific">Candidatus Kaiserbacteria bacterium GW2011_GWC2_49_12</name>
    <dbReference type="NCBI Taxonomy" id="1618675"/>
    <lineage>
        <taxon>Bacteria</taxon>
        <taxon>Candidatus Kaiseribacteriota</taxon>
    </lineage>
</organism>
<dbReference type="InterPro" id="IPR010075">
    <property type="entry name" value="PRibForGlyAmidine_synth_PurQ"/>
</dbReference>
<dbReference type="GO" id="GO:0006189">
    <property type="term" value="P:'de novo' IMP biosynthetic process"/>
    <property type="evidence" value="ECO:0007669"/>
    <property type="project" value="InterPro"/>
</dbReference>
<dbReference type="PATRIC" id="fig|1618675.3.peg.485"/>
<dbReference type="Proteomes" id="UP000034589">
    <property type="component" value="Unassembled WGS sequence"/>
</dbReference>
<dbReference type="Gene3D" id="3.40.50.880">
    <property type="match status" value="1"/>
</dbReference>
<keyword evidence="1" id="KW-0963">Cytoplasm</keyword>
<dbReference type="GO" id="GO:0016787">
    <property type="term" value="F:hydrolase activity"/>
    <property type="evidence" value="ECO:0007669"/>
    <property type="project" value="UniProtKB-KW"/>
</dbReference>
<evidence type="ECO:0000313" key="10">
    <source>
        <dbReference type="Proteomes" id="UP000034589"/>
    </source>
</evidence>
<dbReference type="GO" id="GO:0005524">
    <property type="term" value="F:ATP binding"/>
    <property type="evidence" value="ECO:0007669"/>
    <property type="project" value="UniProtKB-KW"/>
</dbReference>
<dbReference type="GO" id="GO:0004642">
    <property type="term" value="F:phosphoribosylformylglycinamidine synthase activity"/>
    <property type="evidence" value="ECO:0007669"/>
    <property type="project" value="InterPro"/>
</dbReference>